<keyword evidence="5" id="KW-1185">Reference proteome</keyword>
<feature type="region of interest" description="Disordered" evidence="1">
    <location>
        <begin position="216"/>
        <end position="240"/>
    </location>
</feature>
<keyword evidence="2" id="KW-0812">Transmembrane</keyword>
<dbReference type="InterPro" id="IPR007331">
    <property type="entry name" value="Htaa"/>
</dbReference>
<organism evidence="4 5">
    <name type="scientific">Leucobacter albus</name>
    <dbReference type="NCBI Taxonomy" id="272210"/>
    <lineage>
        <taxon>Bacteria</taxon>
        <taxon>Bacillati</taxon>
        <taxon>Actinomycetota</taxon>
        <taxon>Actinomycetes</taxon>
        <taxon>Micrococcales</taxon>
        <taxon>Microbacteriaceae</taxon>
        <taxon>Leucobacter</taxon>
    </lineage>
</organism>
<accession>A0ABW3TLV9</accession>
<sequence length="291" mass="29193">MKRDTARRTVAAGVAAGLAGGLLLLGPAGPGFASTSEAATCTVSGGELKWGVKERFRNYISGSIANGEWTTENGATYETPAFGWANGAGQVQPDLEAGAVSFTGDVHFTGHAGAMKLDLQDPAIEFTGPGAAQLVLGMGAVDTEGADVELEPVVAALVDLSKATATGTSYSVADAPVRLTADGAAAFNGEYGDYVAGDDMDALSLSFTVSGCELGLAPVTETPTPSEEPEDVAEDPAPEPQAAPIPWLAIAIGGIALVAVGVTTGMLIAGRKKPSSDDAAAQTSDGAPPRD</sequence>
<dbReference type="Proteomes" id="UP001597181">
    <property type="component" value="Unassembled WGS sequence"/>
</dbReference>
<proteinExistence type="predicted"/>
<feature type="transmembrane region" description="Helical" evidence="2">
    <location>
        <begin position="247"/>
        <end position="269"/>
    </location>
</feature>
<evidence type="ECO:0000256" key="1">
    <source>
        <dbReference type="SAM" id="MobiDB-lite"/>
    </source>
</evidence>
<dbReference type="Pfam" id="PF04213">
    <property type="entry name" value="HtaA"/>
    <property type="match status" value="1"/>
</dbReference>
<evidence type="ECO:0000313" key="5">
    <source>
        <dbReference type="Proteomes" id="UP001597181"/>
    </source>
</evidence>
<feature type="compositionally biased region" description="Acidic residues" evidence="1">
    <location>
        <begin position="227"/>
        <end position="237"/>
    </location>
</feature>
<evidence type="ECO:0000313" key="4">
    <source>
        <dbReference type="EMBL" id="MFD1201433.1"/>
    </source>
</evidence>
<gene>
    <name evidence="4" type="ORF">ACFQ3U_05955</name>
</gene>
<reference evidence="5" key="1">
    <citation type="journal article" date="2019" name="Int. J. Syst. Evol. Microbiol.">
        <title>The Global Catalogue of Microorganisms (GCM) 10K type strain sequencing project: providing services to taxonomists for standard genome sequencing and annotation.</title>
        <authorList>
            <consortium name="The Broad Institute Genomics Platform"/>
            <consortium name="The Broad Institute Genome Sequencing Center for Infectious Disease"/>
            <person name="Wu L."/>
            <person name="Ma J."/>
        </authorList>
    </citation>
    <scope>NUCLEOTIDE SEQUENCE [LARGE SCALE GENOMIC DNA]</scope>
    <source>
        <strain evidence="5">CCUG 50213</strain>
    </source>
</reference>
<comment type="caution">
    <text evidence="4">The sequence shown here is derived from an EMBL/GenBank/DDBJ whole genome shotgun (WGS) entry which is preliminary data.</text>
</comment>
<evidence type="ECO:0000259" key="3">
    <source>
        <dbReference type="Pfam" id="PF04213"/>
    </source>
</evidence>
<name>A0ABW3TLV9_9MICO</name>
<feature type="region of interest" description="Disordered" evidence="1">
    <location>
        <begin position="270"/>
        <end position="291"/>
    </location>
</feature>
<protein>
    <submittedName>
        <fullName evidence="4">HtaA domain-containing protein</fullName>
    </submittedName>
</protein>
<keyword evidence="2" id="KW-0472">Membrane</keyword>
<keyword evidence="2" id="KW-1133">Transmembrane helix</keyword>
<dbReference type="RefSeq" id="WP_343958241.1">
    <property type="nucleotide sequence ID" value="NZ_BAAAKZ010000002.1"/>
</dbReference>
<dbReference type="EMBL" id="JBHTLY010000002">
    <property type="protein sequence ID" value="MFD1201433.1"/>
    <property type="molecule type" value="Genomic_DNA"/>
</dbReference>
<feature type="domain" description="Htaa" evidence="3">
    <location>
        <begin position="46"/>
        <end position="206"/>
    </location>
</feature>
<evidence type="ECO:0000256" key="2">
    <source>
        <dbReference type="SAM" id="Phobius"/>
    </source>
</evidence>